<comment type="caution">
    <text evidence="2">The sequence shown here is derived from an EMBL/GenBank/DDBJ whole genome shotgun (WGS) entry which is preliminary data.</text>
</comment>
<evidence type="ECO:0000313" key="2">
    <source>
        <dbReference type="EMBL" id="GFN96110.1"/>
    </source>
</evidence>
<dbReference type="Proteomes" id="UP000735302">
    <property type="component" value="Unassembled WGS sequence"/>
</dbReference>
<proteinExistence type="predicted"/>
<keyword evidence="3" id="KW-1185">Reference proteome</keyword>
<accession>A0AAV3Z9Y9</accession>
<gene>
    <name evidence="2" type="ORF">PoB_002261600</name>
</gene>
<feature type="region of interest" description="Disordered" evidence="1">
    <location>
        <begin position="78"/>
        <end position="108"/>
    </location>
</feature>
<reference evidence="2 3" key="1">
    <citation type="journal article" date="2021" name="Elife">
        <title>Chloroplast acquisition without the gene transfer in kleptoplastic sea slugs, Plakobranchus ocellatus.</title>
        <authorList>
            <person name="Maeda T."/>
            <person name="Takahashi S."/>
            <person name="Yoshida T."/>
            <person name="Shimamura S."/>
            <person name="Takaki Y."/>
            <person name="Nagai Y."/>
            <person name="Toyoda A."/>
            <person name="Suzuki Y."/>
            <person name="Arimoto A."/>
            <person name="Ishii H."/>
            <person name="Satoh N."/>
            <person name="Nishiyama T."/>
            <person name="Hasebe M."/>
            <person name="Maruyama T."/>
            <person name="Minagawa J."/>
            <person name="Obokata J."/>
            <person name="Shigenobu S."/>
        </authorList>
    </citation>
    <scope>NUCLEOTIDE SEQUENCE [LARGE SCALE GENOMIC DNA]</scope>
</reference>
<dbReference type="EMBL" id="BLXT01002646">
    <property type="protein sequence ID" value="GFN96110.1"/>
    <property type="molecule type" value="Genomic_DNA"/>
</dbReference>
<organism evidence="2 3">
    <name type="scientific">Plakobranchus ocellatus</name>
    <dbReference type="NCBI Taxonomy" id="259542"/>
    <lineage>
        <taxon>Eukaryota</taxon>
        <taxon>Metazoa</taxon>
        <taxon>Spiralia</taxon>
        <taxon>Lophotrochozoa</taxon>
        <taxon>Mollusca</taxon>
        <taxon>Gastropoda</taxon>
        <taxon>Heterobranchia</taxon>
        <taxon>Euthyneura</taxon>
        <taxon>Panpulmonata</taxon>
        <taxon>Sacoglossa</taxon>
        <taxon>Placobranchoidea</taxon>
        <taxon>Plakobranchidae</taxon>
        <taxon>Plakobranchus</taxon>
    </lineage>
</organism>
<feature type="compositionally biased region" description="Basic residues" evidence="1">
    <location>
        <begin position="81"/>
        <end position="91"/>
    </location>
</feature>
<protein>
    <submittedName>
        <fullName evidence="2">Uncharacterized protein</fullName>
    </submittedName>
</protein>
<evidence type="ECO:0000313" key="3">
    <source>
        <dbReference type="Proteomes" id="UP000735302"/>
    </source>
</evidence>
<sequence length="108" mass="12740">MEKKQRKKRPTLQVRSFFGLRIFIVGDSYQPSMQSTKARGNSIPFHKQRISIDLWWTRGMEKIFQPGLSTFLALKDAQNKPARRAWKSRSKTTRDQQTKQPNTSLTKW</sequence>
<evidence type="ECO:0000256" key="1">
    <source>
        <dbReference type="SAM" id="MobiDB-lite"/>
    </source>
</evidence>
<dbReference type="AlphaFoldDB" id="A0AAV3Z9Y9"/>
<name>A0AAV3Z9Y9_9GAST</name>
<feature type="compositionally biased region" description="Polar residues" evidence="1">
    <location>
        <begin position="98"/>
        <end position="108"/>
    </location>
</feature>